<dbReference type="GO" id="GO:0005886">
    <property type="term" value="C:plasma membrane"/>
    <property type="evidence" value="ECO:0007669"/>
    <property type="project" value="TreeGrafter"/>
</dbReference>
<evidence type="ECO:0000256" key="1">
    <source>
        <dbReference type="ARBA" id="ARBA00038048"/>
    </source>
</evidence>
<dbReference type="GO" id="GO:0009247">
    <property type="term" value="P:glycolipid biosynthetic process"/>
    <property type="evidence" value="ECO:0007669"/>
    <property type="project" value="TreeGrafter"/>
</dbReference>
<dbReference type="Pfam" id="PF03435">
    <property type="entry name" value="Sacchrp_dh_NADP"/>
    <property type="match status" value="1"/>
</dbReference>
<dbReference type="OrthoDB" id="10268090at2759"/>
<reference evidence="4 5" key="1">
    <citation type="submission" date="2014-06" db="EMBL/GenBank/DDBJ databases">
        <title>Evolutionary Origins and Diversification of the Mycorrhizal Mutualists.</title>
        <authorList>
            <consortium name="DOE Joint Genome Institute"/>
            <consortium name="Mycorrhizal Genomics Consortium"/>
            <person name="Kohler A."/>
            <person name="Kuo A."/>
            <person name="Nagy L.G."/>
            <person name="Floudas D."/>
            <person name="Copeland A."/>
            <person name="Barry K.W."/>
            <person name="Cichocki N."/>
            <person name="Veneault-Fourrey C."/>
            <person name="LaButti K."/>
            <person name="Lindquist E.A."/>
            <person name="Lipzen A."/>
            <person name="Lundell T."/>
            <person name="Morin E."/>
            <person name="Murat C."/>
            <person name="Riley R."/>
            <person name="Ohm R."/>
            <person name="Sun H."/>
            <person name="Tunlid A."/>
            <person name="Henrissat B."/>
            <person name="Grigoriev I.V."/>
            <person name="Hibbett D.S."/>
            <person name="Martin F."/>
        </authorList>
    </citation>
    <scope>NUCLEOTIDE SEQUENCE [LARGE SCALE GENOMIC DNA]</scope>
    <source>
        <strain evidence="4 5">FD-325 SS-3</strain>
    </source>
</reference>
<dbReference type="EMBL" id="KN832575">
    <property type="protein sequence ID" value="KII83622.1"/>
    <property type="molecule type" value="Genomic_DNA"/>
</dbReference>
<keyword evidence="2" id="KW-0472">Membrane</keyword>
<dbReference type="InterPro" id="IPR051276">
    <property type="entry name" value="Saccharopine_DH-like_oxidrdct"/>
</dbReference>
<keyword evidence="5" id="KW-1185">Reference proteome</keyword>
<evidence type="ECO:0000259" key="3">
    <source>
        <dbReference type="Pfam" id="PF03435"/>
    </source>
</evidence>
<sequence>MIQEKNNNVLLLGATGFTGVLIAEYLATHPQRDQFSLILAGRSANKLASLAATLKLVEAEGVQLQVVDVEDHAAVDAAVRSARVVINVVCPYWTYGTPVVRACVKYGVHYVDLTAETTWVRDIIEEFDYLATKTGSIVIPSCGLDSVPSDLLVYLSLQTARKHVSHLSNSPVYLGRSRTAFDLSMSELSAGSLTSFLGMFDNMPRWKVKQAYSDWALSPFKGLPSLPPQLVYTLPHQHPTVCGSFYAMLPVNRAVVHRTWGLMRLQEARQRSHLTVCPSYTAYANGNGNGHANGDMLPNGHPNGNGHPADSMSGLNGLAKVAASRYFTVVEDEFTYDEMMVVKGGRIVAALVTTTMAISAICLAFFAPVRWLLKKIAIYPGAGPARETMAKGWINATNVSTISGHPHLTVKSTLNAKGDPSYLLTAVFATECALALALEHESLPSREGGILTPMSALGDVLVDRLRGSGRFDIQSGLVKSTQLQVNAQACATDAAAAKKRV</sequence>
<keyword evidence="2" id="KW-1133">Transmembrane helix</keyword>
<evidence type="ECO:0000256" key="2">
    <source>
        <dbReference type="SAM" id="Phobius"/>
    </source>
</evidence>
<dbReference type="GO" id="GO:0005739">
    <property type="term" value="C:mitochondrion"/>
    <property type="evidence" value="ECO:0007669"/>
    <property type="project" value="TreeGrafter"/>
</dbReference>
<proteinExistence type="inferred from homology"/>
<dbReference type="Gene3D" id="3.40.50.720">
    <property type="entry name" value="NAD(P)-binding Rossmann-like Domain"/>
    <property type="match status" value="1"/>
</dbReference>
<name>A0A0C9SQD3_PLICR</name>
<dbReference type="PANTHER" id="PTHR12286:SF5">
    <property type="entry name" value="SACCHAROPINE DEHYDROGENASE-LIKE OXIDOREDUCTASE"/>
    <property type="match status" value="1"/>
</dbReference>
<dbReference type="PANTHER" id="PTHR12286">
    <property type="entry name" value="SACCHAROPINE DEHYDROGENASE-LIKE OXIDOREDUCTASE"/>
    <property type="match status" value="1"/>
</dbReference>
<gene>
    <name evidence="4" type="ORF">PLICRDRAFT_147998</name>
</gene>
<dbReference type="Proteomes" id="UP000053263">
    <property type="component" value="Unassembled WGS sequence"/>
</dbReference>
<dbReference type="SUPFAM" id="SSF51735">
    <property type="entry name" value="NAD(P)-binding Rossmann-fold domains"/>
    <property type="match status" value="1"/>
</dbReference>
<comment type="similarity">
    <text evidence="1">Belongs to the saccharopine dehydrogenase family.</text>
</comment>
<keyword evidence="2" id="KW-0812">Transmembrane</keyword>
<evidence type="ECO:0000313" key="4">
    <source>
        <dbReference type="EMBL" id="KII83622.1"/>
    </source>
</evidence>
<dbReference type="InterPro" id="IPR005097">
    <property type="entry name" value="Sacchrp_dh_NADP-bd"/>
</dbReference>
<dbReference type="GO" id="GO:0005811">
    <property type="term" value="C:lipid droplet"/>
    <property type="evidence" value="ECO:0007669"/>
    <property type="project" value="TreeGrafter"/>
</dbReference>
<dbReference type="HOGENOM" id="CLU_031002_0_1_1"/>
<dbReference type="InterPro" id="IPR036291">
    <property type="entry name" value="NAD(P)-bd_dom_sf"/>
</dbReference>
<feature type="domain" description="Saccharopine dehydrogenase NADP binding" evidence="3">
    <location>
        <begin position="9"/>
        <end position="128"/>
    </location>
</feature>
<accession>A0A0C9SQD3</accession>
<feature type="transmembrane region" description="Helical" evidence="2">
    <location>
        <begin position="347"/>
        <end position="367"/>
    </location>
</feature>
<evidence type="ECO:0000313" key="5">
    <source>
        <dbReference type="Proteomes" id="UP000053263"/>
    </source>
</evidence>
<protein>
    <recommendedName>
        <fullName evidence="3">Saccharopine dehydrogenase NADP binding domain-containing protein</fullName>
    </recommendedName>
</protein>
<dbReference type="AlphaFoldDB" id="A0A0C9SQD3"/>
<organism evidence="4 5">
    <name type="scientific">Plicaturopsis crispa FD-325 SS-3</name>
    <dbReference type="NCBI Taxonomy" id="944288"/>
    <lineage>
        <taxon>Eukaryota</taxon>
        <taxon>Fungi</taxon>
        <taxon>Dikarya</taxon>
        <taxon>Basidiomycota</taxon>
        <taxon>Agaricomycotina</taxon>
        <taxon>Agaricomycetes</taxon>
        <taxon>Agaricomycetidae</taxon>
        <taxon>Amylocorticiales</taxon>
        <taxon>Amylocorticiaceae</taxon>
        <taxon>Plicatura</taxon>
        <taxon>Plicaturopsis crispa</taxon>
    </lineage>
</organism>